<comment type="subcellular location">
    <subcellularLocation>
        <location evidence="1">Cell membrane</location>
        <topology evidence="1">Multi-pass membrane protein</topology>
    </subcellularLocation>
</comment>
<dbReference type="InterPro" id="IPR036259">
    <property type="entry name" value="MFS_trans_sf"/>
</dbReference>
<evidence type="ECO:0000256" key="3">
    <source>
        <dbReference type="ARBA" id="ARBA00022692"/>
    </source>
</evidence>
<keyword evidence="2" id="KW-1003">Cell membrane</keyword>
<dbReference type="CDD" id="cd06173">
    <property type="entry name" value="MFS_MefA_like"/>
    <property type="match status" value="1"/>
</dbReference>
<feature type="transmembrane region" description="Helical" evidence="6">
    <location>
        <begin position="342"/>
        <end position="365"/>
    </location>
</feature>
<feature type="transmembrane region" description="Helical" evidence="6">
    <location>
        <begin position="84"/>
        <end position="105"/>
    </location>
</feature>
<organism evidence="7 8">
    <name type="scientific">Tessaracoccus aquimaris</name>
    <dbReference type="NCBI Taxonomy" id="1332264"/>
    <lineage>
        <taxon>Bacteria</taxon>
        <taxon>Bacillati</taxon>
        <taxon>Actinomycetota</taxon>
        <taxon>Actinomycetes</taxon>
        <taxon>Propionibacteriales</taxon>
        <taxon>Propionibacteriaceae</taxon>
        <taxon>Tessaracoccus</taxon>
    </lineage>
</organism>
<keyword evidence="3 6" id="KW-0812">Transmembrane</keyword>
<feature type="transmembrane region" description="Helical" evidence="6">
    <location>
        <begin position="405"/>
        <end position="427"/>
    </location>
</feature>
<dbReference type="EMBL" id="CP019606">
    <property type="protein sequence ID" value="AQP48600.1"/>
    <property type="molecule type" value="Genomic_DNA"/>
</dbReference>
<sequence length="452" mass="47285">MGVVSAVRRLWKHAPFRRLLTLRILSQAADGTLQVGMASYILFSPQTQPDAWAIAGVLALTLLPFTVVGPFVAPLLDRWSRRNIALYSDIARCVLALIIAVIIFSGATTGLWAFVLYGALLVAMSINRFMLAGLSAGLQHTVDREEFLTASSIVPTVGPLGVVLGAAIGFVVRFGFADLLGVDRANSLVFVIAAAGFVGSVLICRGFPRDALGPDAMETSDAEPGGAREVLRGLAEAGRHLRTRPAAVVALALMAVTRLLFGLLSVAVILAARHLWHPVSDPDAALADLSIWGVATGAGFILAAPLVPLLTRRFGLGRSAVGLLVGGAVVSLAIVVSSAKPVLFVASFLIGLAVQSFKICVDTIVQASIDDRYKGRVFTFYDMSFNGAFVLAGVVAAFVLPAEGLSVAAFVGIAVAYAVCAAVMGGARRRLGAETFERGTESLTSRAEAPAD</sequence>
<accession>A0A1Q2CRE5</accession>
<reference evidence="8" key="1">
    <citation type="submission" date="2017-02" db="EMBL/GenBank/DDBJ databases">
        <title>Tessaracoccus aquaemaris sp. nov., isolated from the intestine of a Korean rockfish, Sebastes schlegelii, in a marine aquaculture pond.</title>
        <authorList>
            <person name="Tak E.J."/>
            <person name="Bae J.-W."/>
        </authorList>
    </citation>
    <scope>NUCLEOTIDE SEQUENCE [LARGE SCALE GENOMIC DNA]</scope>
    <source>
        <strain evidence="8">NSG39</strain>
    </source>
</reference>
<dbReference type="KEGG" id="tes:BW730_14920"/>
<feature type="transmembrane region" description="Helical" evidence="6">
    <location>
        <begin position="248"/>
        <end position="272"/>
    </location>
</feature>
<feature type="transmembrane region" description="Helical" evidence="6">
    <location>
        <begin position="284"/>
        <end position="307"/>
    </location>
</feature>
<evidence type="ECO:0008006" key="9">
    <source>
        <dbReference type="Google" id="ProtNLM"/>
    </source>
</evidence>
<dbReference type="PANTHER" id="PTHR23513">
    <property type="entry name" value="INTEGRAL MEMBRANE EFFLUX PROTEIN-RELATED"/>
    <property type="match status" value="1"/>
</dbReference>
<protein>
    <recommendedName>
        <fullName evidence="9">MFS transporter</fullName>
    </recommendedName>
</protein>
<evidence type="ECO:0000256" key="2">
    <source>
        <dbReference type="ARBA" id="ARBA00022475"/>
    </source>
</evidence>
<dbReference type="OrthoDB" id="3688258at2"/>
<keyword evidence="5 6" id="KW-0472">Membrane</keyword>
<feature type="transmembrane region" description="Helical" evidence="6">
    <location>
        <begin position="377"/>
        <end position="399"/>
    </location>
</feature>
<evidence type="ECO:0000313" key="8">
    <source>
        <dbReference type="Proteomes" id="UP000188145"/>
    </source>
</evidence>
<evidence type="ECO:0000256" key="6">
    <source>
        <dbReference type="SAM" id="Phobius"/>
    </source>
</evidence>
<dbReference type="Gene3D" id="1.20.1250.20">
    <property type="entry name" value="MFS general substrate transporter like domains"/>
    <property type="match status" value="1"/>
</dbReference>
<feature type="transmembrane region" description="Helical" evidence="6">
    <location>
        <begin position="319"/>
        <end position="336"/>
    </location>
</feature>
<dbReference type="PANTHER" id="PTHR23513:SF17">
    <property type="entry name" value="MEMBRANE PROTEIN"/>
    <property type="match status" value="1"/>
</dbReference>
<dbReference type="STRING" id="1332264.BW730_14920"/>
<evidence type="ECO:0000256" key="4">
    <source>
        <dbReference type="ARBA" id="ARBA00022989"/>
    </source>
</evidence>
<feature type="transmembrane region" description="Helical" evidence="6">
    <location>
        <begin position="20"/>
        <end position="45"/>
    </location>
</feature>
<evidence type="ECO:0000256" key="1">
    <source>
        <dbReference type="ARBA" id="ARBA00004651"/>
    </source>
</evidence>
<feature type="transmembrane region" description="Helical" evidence="6">
    <location>
        <begin position="152"/>
        <end position="176"/>
    </location>
</feature>
<evidence type="ECO:0000313" key="7">
    <source>
        <dbReference type="EMBL" id="AQP48600.1"/>
    </source>
</evidence>
<feature type="transmembrane region" description="Helical" evidence="6">
    <location>
        <begin position="111"/>
        <end position="131"/>
    </location>
</feature>
<gene>
    <name evidence="7" type="ORF">BW730_14920</name>
</gene>
<name>A0A1Q2CRE5_9ACTN</name>
<proteinExistence type="predicted"/>
<dbReference type="Proteomes" id="UP000188145">
    <property type="component" value="Chromosome"/>
</dbReference>
<dbReference type="GO" id="GO:0005886">
    <property type="term" value="C:plasma membrane"/>
    <property type="evidence" value="ECO:0007669"/>
    <property type="project" value="UniProtKB-SubCell"/>
</dbReference>
<dbReference type="AlphaFoldDB" id="A0A1Q2CRE5"/>
<evidence type="ECO:0000256" key="5">
    <source>
        <dbReference type="ARBA" id="ARBA00023136"/>
    </source>
</evidence>
<dbReference type="SUPFAM" id="SSF103473">
    <property type="entry name" value="MFS general substrate transporter"/>
    <property type="match status" value="1"/>
</dbReference>
<dbReference type="RefSeq" id="WP_077686942.1">
    <property type="nucleotide sequence ID" value="NZ_CP019606.1"/>
</dbReference>
<feature type="transmembrane region" description="Helical" evidence="6">
    <location>
        <begin position="51"/>
        <end position="72"/>
    </location>
</feature>
<keyword evidence="8" id="KW-1185">Reference proteome</keyword>
<keyword evidence="4 6" id="KW-1133">Transmembrane helix</keyword>
<feature type="transmembrane region" description="Helical" evidence="6">
    <location>
        <begin position="188"/>
        <end position="207"/>
    </location>
</feature>